<proteinExistence type="predicted"/>
<organism evidence="11 12">
    <name type="scientific">Flexivirga endophytica</name>
    <dbReference type="NCBI Taxonomy" id="1849103"/>
    <lineage>
        <taxon>Bacteria</taxon>
        <taxon>Bacillati</taxon>
        <taxon>Actinomycetota</taxon>
        <taxon>Actinomycetes</taxon>
        <taxon>Micrococcales</taxon>
        <taxon>Dermacoccaceae</taxon>
        <taxon>Flexivirga</taxon>
    </lineage>
</organism>
<reference evidence="11" key="1">
    <citation type="journal article" date="2014" name="Int. J. Syst. Evol. Microbiol.">
        <title>Complete genome sequence of Corynebacterium casei LMG S-19264T (=DSM 44701T), isolated from a smear-ripened cheese.</title>
        <authorList>
            <consortium name="US DOE Joint Genome Institute (JGI-PGF)"/>
            <person name="Walter F."/>
            <person name="Albersmeier A."/>
            <person name="Kalinowski J."/>
            <person name="Ruckert C."/>
        </authorList>
    </citation>
    <scope>NUCLEOTIDE SEQUENCE</scope>
    <source>
        <strain evidence="11">CGMCC 1.15085</strain>
    </source>
</reference>
<dbReference type="GO" id="GO:0034707">
    <property type="term" value="C:chloride channel complex"/>
    <property type="evidence" value="ECO:0007669"/>
    <property type="project" value="UniProtKB-KW"/>
</dbReference>
<dbReference type="InterPro" id="IPR014743">
    <property type="entry name" value="Cl-channel_core"/>
</dbReference>
<name>A0A916T6R3_9MICO</name>
<evidence type="ECO:0000256" key="8">
    <source>
        <dbReference type="ARBA" id="ARBA00023214"/>
    </source>
</evidence>
<evidence type="ECO:0000256" key="5">
    <source>
        <dbReference type="ARBA" id="ARBA00023065"/>
    </source>
</evidence>
<gene>
    <name evidence="11" type="ORF">GCM10011492_25490</name>
</gene>
<keyword evidence="8" id="KW-0868">Chloride</keyword>
<feature type="transmembrane region" description="Helical" evidence="10">
    <location>
        <begin position="309"/>
        <end position="333"/>
    </location>
</feature>
<evidence type="ECO:0000313" key="12">
    <source>
        <dbReference type="Proteomes" id="UP000636793"/>
    </source>
</evidence>
<dbReference type="InterPro" id="IPR001807">
    <property type="entry name" value="ClC"/>
</dbReference>
<dbReference type="Pfam" id="PF00654">
    <property type="entry name" value="Voltage_CLC"/>
    <property type="match status" value="1"/>
</dbReference>
<feature type="transmembrane region" description="Helical" evidence="10">
    <location>
        <begin position="378"/>
        <end position="397"/>
    </location>
</feature>
<keyword evidence="6 10" id="KW-0472">Membrane</keyword>
<dbReference type="Proteomes" id="UP000636793">
    <property type="component" value="Unassembled WGS sequence"/>
</dbReference>
<dbReference type="InterPro" id="IPR050368">
    <property type="entry name" value="ClC-type_chloride_channel"/>
</dbReference>
<evidence type="ECO:0000256" key="4">
    <source>
        <dbReference type="ARBA" id="ARBA00022989"/>
    </source>
</evidence>
<keyword evidence="5" id="KW-0406">Ion transport</keyword>
<keyword evidence="4 10" id="KW-1133">Transmembrane helix</keyword>
<dbReference type="PRINTS" id="PR00762">
    <property type="entry name" value="CLCHANNEL"/>
</dbReference>
<evidence type="ECO:0000256" key="1">
    <source>
        <dbReference type="ARBA" id="ARBA00004141"/>
    </source>
</evidence>
<reference evidence="11" key="2">
    <citation type="submission" date="2020-09" db="EMBL/GenBank/DDBJ databases">
        <authorList>
            <person name="Sun Q."/>
            <person name="Zhou Y."/>
        </authorList>
    </citation>
    <scope>NUCLEOTIDE SEQUENCE</scope>
    <source>
        <strain evidence="11">CGMCC 1.15085</strain>
    </source>
</reference>
<feature type="transmembrane region" description="Helical" evidence="10">
    <location>
        <begin position="249"/>
        <end position="269"/>
    </location>
</feature>
<dbReference type="EMBL" id="BMHI01000004">
    <property type="protein sequence ID" value="GGB33771.1"/>
    <property type="molecule type" value="Genomic_DNA"/>
</dbReference>
<feature type="transmembrane region" description="Helical" evidence="10">
    <location>
        <begin position="176"/>
        <end position="199"/>
    </location>
</feature>
<feature type="transmembrane region" description="Helical" evidence="10">
    <location>
        <begin position="340"/>
        <end position="358"/>
    </location>
</feature>
<evidence type="ECO:0000256" key="7">
    <source>
        <dbReference type="ARBA" id="ARBA00023173"/>
    </source>
</evidence>
<dbReference type="PANTHER" id="PTHR43427:SF6">
    <property type="entry name" value="CHLORIDE CHANNEL PROTEIN CLC-E"/>
    <property type="match status" value="1"/>
</dbReference>
<dbReference type="AlphaFoldDB" id="A0A916T6R3"/>
<evidence type="ECO:0000256" key="9">
    <source>
        <dbReference type="ARBA" id="ARBA00023303"/>
    </source>
</evidence>
<comment type="caution">
    <text evidence="11">The sequence shown here is derived from an EMBL/GenBank/DDBJ whole genome shotgun (WGS) entry which is preliminary data.</text>
</comment>
<protein>
    <submittedName>
        <fullName evidence="11">Chloride channel protein</fullName>
    </submittedName>
</protein>
<keyword evidence="2" id="KW-0813">Transport</keyword>
<dbReference type="SUPFAM" id="SSF81340">
    <property type="entry name" value="Clc chloride channel"/>
    <property type="match status" value="1"/>
</dbReference>
<dbReference type="Gene3D" id="1.10.3080.10">
    <property type="entry name" value="Clc chloride channel"/>
    <property type="match status" value="1"/>
</dbReference>
<feature type="transmembrane region" description="Helical" evidence="10">
    <location>
        <begin position="139"/>
        <end position="164"/>
    </location>
</feature>
<evidence type="ECO:0000256" key="3">
    <source>
        <dbReference type="ARBA" id="ARBA00022692"/>
    </source>
</evidence>
<evidence type="ECO:0000256" key="10">
    <source>
        <dbReference type="SAM" id="Phobius"/>
    </source>
</evidence>
<dbReference type="PANTHER" id="PTHR43427">
    <property type="entry name" value="CHLORIDE CHANNEL PROTEIN CLC-E"/>
    <property type="match status" value="1"/>
</dbReference>
<keyword evidence="3 10" id="KW-0812">Transmembrane</keyword>
<sequence>MLAVVVVGVLTGIVGALLTLLLHAAQHLVFGADGTSFAQDVRLASPPRRLIGMTIAGAMIGLAWWQLRRRMRVVRVREAMADPSQRLPFRSSALDAITQIVAVGAGASLGREGAPRQVAAAVAESVATRLGFDAPHRRVLLGCAAGAGLAAVYNAPVAGVLFAVEIVLVSVDYVAIASAALMSCIAVVVAWPVVGWNAVYQLGTHRTASDVWVWALVAGPVCAVAGLGFNRLMDAARWNAPTRPDRLLPVRVTVAMALVGLVAMSLPGVTGNGKSVLEALVGRGGLSAGVLVALLLGKPLLTAVCLRGGLVGGLITPSMATGGALGALVALALGHDQGGTSMIVCAMVGAAAMLATTQHAPIMAGVFMLEVSQAPPTLWGPVVLAVAGAWLTSRLIARWKVVGSNQ</sequence>
<feature type="transmembrane region" description="Helical" evidence="10">
    <location>
        <begin position="50"/>
        <end position="67"/>
    </location>
</feature>
<keyword evidence="12" id="KW-1185">Reference proteome</keyword>
<keyword evidence="7" id="KW-0869">Chloride channel</keyword>
<feature type="transmembrane region" description="Helical" evidence="10">
    <location>
        <begin position="276"/>
        <end position="297"/>
    </location>
</feature>
<evidence type="ECO:0000256" key="2">
    <source>
        <dbReference type="ARBA" id="ARBA00022448"/>
    </source>
</evidence>
<evidence type="ECO:0000313" key="11">
    <source>
        <dbReference type="EMBL" id="GGB33771.1"/>
    </source>
</evidence>
<dbReference type="GO" id="GO:0005254">
    <property type="term" value="F:chloride channel activity"/>
    <property type="evidence" value="ECO:0007669"/>
    <property type="project" value="UniProtKB-KW"/>
</dbReference>
<accession>A0A916T6R3</accession>
<keyword evidence="9" id="KW-0407">Ion channel</keyword>
<comment type="subcellular location">
    <subcellularLocation>
        <location evidence="1">Membrane</location>
        <topology evidence="1">Multi-pass membrane protein</topology>
    </subcellularLocation>
</comment>
<evidence type="ECO:0000256" key="6">
    <source>
        <dbReference type="ARBA" id="ARBA00023136"/>
    </source>
</evidence>
<feature type="transmembrane region" description="Helical" evidence="10">
    <location>
        <begin position="211"/>
        <end position="229"/>
    </location>
</feature>
<dbReference type="RefSeq" id="WP_188837421.1">
    <property type="nucleotide sequence ID" value="NZ_BMHI01000004.1"/>
</dbReference>